<dbReference type="RefSeq" id="WP_196098466.1">
    <property type="nucleotide sequence ID" value="NZ_CP064939.1"/>
</dbReference>
<feature type="chain" id="PRO_5032588101" evidence="1">
    <location>
        <begin position="20"/>
        <end position="376"/>
    </location>
</feature>
<keyword evidence="3" id="KW-1185">Reference proteome</keyword>
<evidence type="ECO:0000313" key="3">
    <source>
        <dbReference type="Proteomes" id="UP000594759"/>
    </source>
</evidence>
<evidence type="ECO:0000313" key="2">
    <source>
        <dbReference type="EMBL" id="QPH38991.1"/>
    </source>
</evidence>
<proteinExistence type="predicted"/>
<organism evidence="2 3">
    <name type="scientific">Pedobacter endophyticus</name>
    <dbReference type="NCBI Taxonomy" id="2789740"/>
    <lineage>
        <taxon>Bacteria</taxon>
        <taxon>Pseudomonadati</taxon>
        <taxon>Bacteroidota</taxon>
        <taxon>Sphingobacteriia</taxon>
        <taxon>Sphingobacteriales</taxon>
        <taxon>Sphingobacteriaceae</taxon>
        <taxon>Pedobacter</taxon>
    </lineage>
</organism>
<dbReference type="KEGG" id="pex:IZT61_18295"/>
<dbReference type="Proteomes" id="UP000594759">
    <property type="component" value="Chromosome"/>
</dbReference>
<dbReference type="EMBL" id="CP064939">
    <property type="protein sequence ID" value="QPH38991.1"/>
    <property type="molecule type" value="Genomic_DNA"/>
</dbReference>
<feature type="signal peptide" evidence="1">
    <location>
        <begin position="1"/>
        <end position="19"/>
    </location>
</feature>
<protein>
    <submittedName>
        <fullName evidence="2">DUF4861 family protein</fullName>
    </submittedName>
</protein>
<dbReference type="AlphaFoldDB" id="A0A7S9PYT2"/>
<dbReference type="Pfam" id="PF16153">
    <property type="entry name" value="DUF4861"/>
    <property type="match status" value="1"/>
</dbReference>
<sequence length="376" mass="42158">MKTTFFSILLLIIASVSFAQYQYPMITVSNPSSIARKDVIVSIPWVDVLKADPTIDTAKFLVMNKFTETEIPHQLEYKGEKTVQNLLLQVSVKAKESLTLLIFAEQAKSVSPKTFARYVPERKDDFAWENDKIAFRMYGKALEGTSEDAKGIDVWVKRTSKLVVNDRYKKNDYHTDHGDGLDYYSVGFTLGAGGMAPFINDTVYYSGNYRSSKVLDNGPLRSTFQLTYDEWNAAGFKVNVVKTISLDAGSQLNRIESLYTYTGGGKLPVAIGLATRGEQAMKVLSDTRGVMGYWEPVHGKDGITGVGAVTEKAVKKTIMQPKQMLTLTEVKNNVPFVYYAGAAWNKAEEITSETEWFKYLQKFKEELKSPLKVSIK</sequence>
<evidence type="ECO:0000256" key="1">
    <source>
        <dbReference type="SAM" id="SignalP"/>
    </source>
</evidence>
<name>A0A7S9PYT2_9SPHI</name>
<gene>
    <name evidence="2" type="ORF">IZT61_18295</name>
</gene>
<dbReference type="InterPro" id="IPR032342">
    <property type="entry name" value="DUF4861"/>
</dbReference>
<keyword evidence="1" id="KW-0732">Signal</keyword>
<reference evidence="2 3" key="1">
    <citation type="submission" date="2020-11" db="EMBL/GenBank/DDBJ databases">
        <title>Pedobacter endophytica, an endophytic bacteria isolated form Carex pumila.</title>
        <authorList>
            <person name="Peng Y."/>
            <person name="Jiang L."/>
            <person name="Lee J."/>
        </authorList>
    </citation>
    <scope>NUCLEOTIDE SEQUENCE [LARGE SCALE GENOMIC DNA]</scope>
    <source>
        <strain evidence="2 3">JBR3-12</strain>
    </source>
</reference>
<accession>A0A7S9PYT2</accession>